<comment type="caution">
    <text evidence="3">The sequence shown here is derived from an EMBL/GenBank/DDBJ whole genome shotgun (WGS) entry which is preliminary data.</text>
</comment>
<evidence type="ECO:0000256" key="2">
    <source>
        <dbReference type="SAM" id="Phobius"/>
    </source>
</evidence>
<feature type="compositionally biased region" description="Basic and acidic residues" evidence="1">
    <location>
        <begin position="7"/>
        <end position="19"/>
    </location>
</feature>
<feature type="transmembrane region" description="Helical" evidence="2">
    <location>
        <begin position="36"/>
        <end position="57"/>
    </location>
</feature>
<keyword evidence="2" id="KW-1133">Transmembrane helix</keyword>
<feature type="region of interest" description="Disordered" evidence="1">
    <location>
        <begin position="1"/>
        <end position="24"/>
    </location>
</feature>
<accession>A0A9X8D2U9</accession>
<feature type="transmembrane region" description="Helical" evidence="2">
    <location>
        <begin position="69"/>
        <end position="87"/>
    </location>
</feature>
<evidence type="ECO:0000313" key="3">
    <source>
        <dbReference type="EMBL" id="RIX77361.1"/>
    </source>
</evidence>
<sequence length="130" mass="14625">MIPRRPQRSDRESRHDSTAHHQFAGRGDPMNTALRLLWSVLTWAVSILALNVLLPALERRQVLTLTGPAVAFMVGALLLWAGWIYWRQVPAARGIGGRIVYFIAYLTVMALLGLMAVWAAFWINVLIYGL</sequence>
<reference evidence="3 4" key="1">
    <citation type="submission" date="2018-09" db="EMBL/GenBank/DDBJ databases">
        <title>Acidovorax cavernicola nov. sp. isolated from Gruta de las Maravillas (Aracena, Spain).</title>
        <authorList>
            <person name="Jurado V."/>
            <person name="Gutierrez-Patricio S."/>
            <person name="Gonzalez-Pimentel J.L."/>
            <person name="Miller A.Z."/>
            <person name="Laiz L."/>
            <person name="Saiz-Jimenez C."/>
        </authorList>
    </citation>
    <scope>NUCLEOTIDE SEQUENCE [LARGE SCALE GENOMIC DNA]</scope>
    <source>
        <strain evidence="3 4">1011MAR4D40.2</strain>
    </source>
</reference>
<organism evidence="3 4">
    <name type="scientific">Acidovorax cavernicola</name>
    <dbReference type="NCBI Taxonomy" id="1675792"/>
    <lineage>
        <taxon>Bacteria</taxon>
        <taxon>Pseudomonadati</taxon>
        <taxon>Pseudomonadota</taxon>
        <taxon>Betaproteobacteria</taxon>
        <taxon>Burkholderiales</taxon>
        <taxon>Comamonadaceae</taxon>
        <taxon>Acidovorax</taxon>
    </lineage>
</organism>
<gene>
    <name evidence="3" type="ORF">D3H34_19290</name>
</gene>
<evidence type="ECO:0000313" key="4">
    <source>
        <dbReference type="Proteomes" id="UP000265619"/>
    </source>
</evidence>
<evidence type="ECO:0000256" key="1">
    <source>
        <dbReference type="SAM" id="MobiDB-lite"/>
    </source>
</evidence>
<dbReference type="Proteomes" id="UP000265619">
    <property type="component" value="Unassembled WGS sequence"/>
</dbReference>
<dbReference type="EMBL" id="QXMN01000025">
    <property type="protein sequence ID" value="RIX77361.1"/>
    <property type="molecule type" value="Genomic_DNA"/>
</dbReference>
<keyword evidence="2" id="KW-0472">Membrane</keyword>
<keyword evidence="2" id="KW-0812">Transmembrane</keyword>
<proteinExistence type="predicted"/>
<feature type="transmembrane region" description="Helical" evidence="2">
    <location>
        <begin position="99"/>
        <end position="123"/>
    </location>
</feature>
<dbReference type="AlphaFoldDB" id="A0A9X8D2U9"/>
<keyword evidence="4" id="KW-1185">Reference proteome</keyword>
<name>A0A9X8D2U9_9BURK</name>
<protein>
    <submittedName>
        <fullName evidence="3">Uncharacterized protein</fullName>
    </submittedName>
</protein>